<accession>A0A0F7SV67</accession>
<evidence type="ECO:0000313" key="1">
    <source>
        <dbReference type="EMBL" id="CED84649.1"/>
    </source>
</evidence>
<dbReference type="InterPro" id="IPR042099">
    <property type="entry name" value="ANL_N_sf"/>
</dbReference>
<name>A0A0F7SV67_PHARH</name>
<protein>
    <submittedName>
        <fullName evidence="1">Uncharacterized protein</fullName>
    </submittedName>
</protein>
<proteinExistence type="predicted"/>
<dbReference type="AlphaFoldDB" id="A0A0F7SV67"/>
<organism evidence="1">
    <name type="scientific">Phaffia rhodozyma</name>
    <name type="common">Yeast</name>
    <name type="synonym">Xanthophyllomyces dendrorhous</name>
    <dbReference type="NCBI Taxonomy" id="264483"/>
    <lineage>
        <taxon>Eukaryota</taxon>
        <taxon>Fungi</taxon>
        <taxon>Dikarya</taxon>
        <taxon>Basidiomycota</taxon>
        <taxon>Agaricomycotina</taxon>
        <taxon>Tremellomycetes</taxon>
        <taxon>Cystofilobasidiales</taxon>
        <taxon>Mrakiaceae</taxon>
        <taxon>Phaffia</taxon>
    </lineage>
</organism>
<reference evidence="1" key="1">
    <citation type="submission" date="2014-08" db="EMBL/GenBank/DDBJ databases">
        <authorList>
            <person name="Sharma Rahul"/>
            <person name="Thines Marco"/>
        </authorList>
    </citation>
    <scope>NUCLEOTIDE SEQUENCE</scope>
</reference>
<dbReference type="Gene3D" id="3.40.50.12780">
    <property type="entry name" value="N-terminal domain of ligase-like"/>
    <property type="match status" value="1"/>
</dbReference>
<sequence>MPSEPFLSDVSLILLSITVCMAAYLKYFSRPSPLVHPLLLGKQSDLSATREKNQSGIYRNWATGHGSPLSLRPASSLKTVANIADIKCPQRFIYEIKISNDLLKLRANNVSKGLISLLSTSRTDKASKGILNLLPDGFDSLLLSIAMSLQPDVSHPLLTLSNPALFNHVVGLPVPPAVIVVSAKILKDVLGELAGAGYSNRTIVYAASSGVEQETSQIQEVVEMAKEYALKVVSWQEVEALGSAMKDTDRANSAKGEGPFAIQFWEDDEEKPQTSTVTHQNVTSGIASVLSLFPAHKRPSPATNDMVVSCIPLAQPVGITLALASIWSGAGFRTVDEEEWQEDQAQTEEKNGSISKRETVQLMNMLHPEKPSPTIVFLSTPMLVEWSSEIENGSHPYLPANIFRDAAKQHQLANIADGYVGRSGYLEKFYWKPLRLASLKKWAEKANMSARRGIKPEIEDKIRAVIVVGPTPSPRQLLSAQIHLSLPITRITTSLTSTSPLFISHFHDLQQLPPMSVPTTPTFNPREIAFTPKSSQSFQKGTTKNVDSVEWEDAAEEDPVLVGAHTGPPASNIEVLVRELDEDVFEETGDIEGVVWIRGPTVLGGTQDEKGWTKTALRTRVLKNGAFSMFPSRQAW</sequence>
<dbReference type="EMBL" id="LN483166">
    <property type="protein sequence ID" value="CED84649.1"/>
    <property type="molecule type" value="Genomic_DNA"/>
</dbReference>